<sequence length="259" mass="29072">MRLTLLGTGDSAGVPHIGCDCETCRRYHEEGRHRTRFSVLVENNGENILIDASPDLRFQFLREGIEDVDAVVITHAHYDHYAGLGSLYRVVWDALPIYGAPNVLDAVLNEYAYLPFPRRFEAEPFEPFGVAGLEFTLVPVHHPPMETYGVVIRDESTDTKVVLSGDTSRFFDDDSFEAMRNPDLLVADAFVPSDTTHNRFVADRISDDGLEFADKHMTYEGALDLADALDADDLALVHASHYFDDDYDELADDGDTYVF</sequence>
<dbReference type="InterPro" id="IPR001279">
    <property type="entry name" value="Metallo-B-lactamas"/>
</dbReference>
<comment type="caution">
    <text evidence="2">The sequence shown here is derived from an EMBL/GenBank/DDBJ whole genome shotgun (WGS) entry which is preliminary data.</text>
</comment>
<evidence type="ECO:0000313" key="2">
    <source>
        <dbReference type="EMBL" id="MCX2817949.1"/>
    </source>
</evidence>
<dbReference type="Proteomes" id="UP001149411">
    <property type="component" value="Unassembled WGS sequence"/>
</dbReference>
<name>A0A9Q4C2U8_9EURY</name>
<dbReference type="Gene3D" id="3.60.15.10">
    <property type="entry name" value="Ribonuclease Z/Hydroxyacylglutathione hydrolase-like"/>
    <property type="match status" value="1"/>
</dbReference>
<protein>
    <submittedName>
        <fullName evidence="2">MBL fold metallo-hydrolase</fullName>
    </submittedName>
</protein>
<dbReference type="PANTHER" id="PTHR42663">
    <property type="entry name" value="HYDROLASE C777.06C-RELATED-RELATED"/>
    <property type="match status" value="1"/>
</dbReference>
<reference evidence="2" key="1">
    <citation type="submission" date="2022-09" db="EMBL/GenBank/DDBJ databases">
        <title>Haloadaptaus new haloarchaeum isolated from saline soil.</title>
        <authorList>
            <person name="Duran-Viseras A."/>
            <person name="Sanchez-Porro C."/>
            <person name="Ventosa A."/>
        </authorList>
    </citation>
    <scope>NUCLEOTIDE SEQUENCE</scope>
    <source>
        <strain evidence="2">F3-133</strain>
    </source>
</reference>
<evidence type="ECO:0000259" key="1">
    <source>
        <dbReference type="SMART" id="SM00849"/>
    </source>
</evidence>
<dbReference type="Pfam" id="PF12706">
    <property type="entry name" value="Lactamase_B_2"/>
    <property type="match status" value="1"/>
</dbReference>
<dbReference type="SUPFAM" id="SSF56281">
    <property type="entry name" value="Metallo-hydrolase/oxidoreductase"/>
    <property type="match status" value="1"/>
</dbReference>
<organism evidence="2 3">
    <name type="scientific">Halorutilus salinus</name>
    <dbReference type="NCBI Taxonomy" id="2487751"/>
    <lineage>
        <taxon>Archaea</taxon>
        <taxon>Methanobacteriati</taxon>
        <taxon>Methanobacteriota</taxon>
        <taxon>Stenosarchaea group</taxon>
        <taxon>Halobacteria</taxon>
        <taxon>Halorutilales</taxon>
        <taxon>Halorutilaceae</taxon>
        <taxon>Halorutilus</taxon>
    </lineage>
</organism>
<dbReference type="InterPro" id="IPR036866">
    <property type="entry name" value="RibonucZ/Hydroxyglut_hydro"/>
</dbReference>
<dbReference type="SMART" id="SM00849">
    <property type="entry name" value="Lactamase_B"/>
    <property type="match status" value="1"/>
</dbReference>
<dbReference type="RefSeq" id="WP_266085503.1">
    <property type="nucleotide sequence ID" value="NZ_RKLV01000001.1"/>
</dbReference>
<feature type="domain" description="Metallo-beta-lactamase" evidence="1">
    <location>
        <begin position="35"/>
        <end position="216"/>
    </location>
</feature>
<dbReference type="AlphaFoldDB" id="A0A9Q4C2U8"/>
<dbReference type="CDD" id="cd16279">
    <property type="entry name" value="metallo-hydrolase-like_MBL-fold"/>
    <property type="match status" value="1"/>
</dbReference>
<keyword evidence="3" id="KW-1185">Reference proteome</keyword>
<gene>
    <name evidence="2" type="ORF">EGH25_01060</name>
</gene>
<evidence type="ECO:0000313" key="3">
    <source>
        <dbReference type="Proteomes" id="UP001149411"/>
    </source>
</evidence>
<dbReference type="PANTHER" id="PTHR42663:SF12">
    <property type="entry name" value="ATP-BINDING PROTEIN PHNP"/>
    <property type="match status" value="1"/>
</dbReference>
<accession>A0A9Q4C2U8</accession>
<dbReference type="EMBL" id="RKLV01000001">
    <property type="protein sequence ID" value="MCX2817949.1"/>
    <property type="molecule type" value="Genomic_DNA"/>
</dbReference>
<proteinExistence type="predicted"/>